<accession>A0A3G4ZRV0</accession>
<organism evidence="1">
    <name type="scientific">Dasosvirus sp</name>
    <dbReference type="NCBI Taxonomy" id="2487764"/>
    <lineage>
        <taxon>Viruses</taxon>
        <taxon>Varidnaviria</taxon>
        <taxon>Bamfordvirae</taxon>
        <taxon>Nucleocytoviricota</taxon>
        <taxon>Megaviricetes</taxon>
        <taxon>Imitervirales</taxon>
        <taxon>Mimiviridae</taxon>
        <taxon>Klosneuvirinae</taxon>
    </lineage>
</organism>
<name>A0A3G4ZRV0_9VIRU</name>
<protein>
    <submittedName>
        <fullName evidence="1">Uncharacterized protein</fullName>
    </submittedName>
</protein>
<sequence length="81" mass="9034">MFISGDILITSSSCWKQFLYKLTVTPFDTYTILAPLETSVLINISFCKRTAKNNGVFPFLSLILGLAPCFTKSATIFSSIW</sequence>
<gene>
    <name evidence="1" type="ORF">Dasosvirus18_1</name>
</gene>
<reference evidence="1" key="1">
    <citation type="submission" date="2018-10" db="EMBL/GenBank/DDBJ databases">
        <title>Hidden diversity of soil giant viruses.</title>
        <authorList>
            <person name="Schulz F."/>
            <person name="Alteio L."/>
            <person name="Goudeau D."/>
            <person name="Ryan E.M."/>
            <person name="Malmstrom R.R."/>
            <person name="Blanchard J."/>
            <person name="Woyke T."/>
        </authorList>
    </citation>
    <scope>NUCLEOTIDE SEQUENCE</scope>
    <source>
        <strain evidence="1">DSV1</strain>
    </source>
</reference>
<evidence type="ECO:0000313" key="1">
    <source>
        <dbReference type="EMBL" id="AYV77646.1"/>
    </source>
</evidence>
<dbReference type="EMBL" id="MK072059">
    <property type="protein sequence ID" value="AYV77646.1"/>
    <property type="molecule type" value="Genomic_DNA"/>
</dbReference>
<proteinExistence type="predicted"/>